<comment type="caution">
    <text evidence="1">The sequence shown here is derived from an EMBL/GenBank/DDBJ whole genome shotgun (WGS) entry which is preliminary data.</text>
</comment>
<evidence type="ECO:0000313" key="1">
    <source>
        <dbReference type="EMBL" id="NRS92757.1"/>
    </source>
</evidence>
<proteinExistence type="predicted"/>
<keyword evidence="2" id="KW-1185">Reference proteome</keyword>
<evidence type="ECO:0008006" key="3">
    <source>
        <dbReference type="Google" id="ProtNLM"/>
    </source>
</evidence>
<evidence type="ECO:0000313" key="2">
    <source>
        <dbReference type="Proteomes" id="UP000610746"/>
    </source>
</evidence>
<protein>
    <recommendedName>
        <fullName evidence="3">Lipoprotein</fullName>
    </recommendedName>
</protein>
<dbReference type="Proteomes" id="UP000610746">
    <property type="component" value="Unassembled WGS sequence"/>
</dbReference>
<sequence>MKKLTLISTLIILSLTSCNSRFIENVEAGKKTKFGFEVTAPNKTVYFVENEKINTSQIESIKFKNTTNKLYNNYGPATDIFYIGRTNAKDLKFNLNDKTYYLEISKLPKRNAMVLFDGKHKPKIVFKSKKFEKLIKKIK</sequence>
<dbReference type="EMBL" id="JABSNO010000012">
    <property type="protein sequence ID" value="NRS92757.1"/>
    <property type="molecule type" value="Genomic_DNA"/>
</dbReference>
<accession>A0A8J8GA41</accession>
<dbReference type="AlphaFoldDB" id="A0A8J8GA41"/>
<name>A0A8J8GA41_9FLAO</name>
<organism evidence="1 2">
    <name type="scientific">Frigoriflavimonas asaccharolytica</name>
    <dbReference type="NCBI Taxonomy" id="2735899"/>
    <lineage>
        <taxon>Bacteria</taxon>
        <taxon>Pseudomonadati</taxon>
        <taxon>Bacteroidota</taxon>
        <taxon>Flavobacteriia</taxon>
        <taxon>Flavobacteriales</taxon>
        <taxon>Weeksellaceae</taxon>
        <taxon>Frigoriflavimonas</taxon>
    </lineage>
</organism>
<reference evidence="1" key="1">
    <citation type="submission" date="2020-05" db="EMBL/GenBank/DDBJ databases">
        <title>Genomic Encyclopedia of Type Strains, Phase IV (KMG-V): Genome sequencing to study the core and pangenomes of soil and plant-associated prokaryotes.</title>
        <authorList>
            <person name="Whitman W."/>
        </authorList>
    </citation>
    <scope>NUCLEOTIDE SEQUENCE</scope>
    <source>
        <strain evidence="1">16F</strain>
    </source>
</reference>
<dbReference type="RefSeq" id="WP_173779350.1">
    <property type="nucleotide sequence ID" value="NZ_JABSNO010000012.1"/>
</dbReference>
<gene>
    <name evidence="1" type="ORF">HNQ03_001837</name>
</gene>
<dbReference type="PROSITE" id="PS51257">
    <property type="entry name" value="PROKAR_LIPOPROTEIN"/>
    <property type="match status" value="1"/>
</dbReference>